<sequence>MTIGNHTEHFTLTIRQTAQLISGAFCHYFYTVIFK</sequence>
<name>I2GPA8_9BACT</name>
<accession>I2GPA8</accession>
<protein>
    <submittedName>
        <fullName evidence="1">Uncharacterized protein</fullName>
    </submittedName>
</protein>
<organism evidence="1 2">
    <name type="scientific">Fibrisoma limi BUZ 3</name>
    <dbReference type="NCBI Taxonomy" id="1185876"/>
    <lineage>
        <taxon>Bacteria</taxon>
        <taxon>Pseudomonadati</taxon>
        <taxon>Bacteroidota</taxon>
        <taxon>Cytophagia</taxon>
        <taxon>Cytophagales</taxon>
        <taxon>Spirosomataceae</taxon>
        <taxon>Fibrisoma</taxon>
    </lineage>
</organism>
<reference evidence="1 2" key="1">
    <citation type="journal article" date="2012" name="J. Bacteriol.">
        <title>Genome Sequence of the Filamentous Bacterium Fibrisoma limi BUZ 3T.</title>
        <authorList>
            <person name="Filippini M."/>
            <person name="Qi W."/>
            <person name="Jaenicke S."/>
            <person name="Goesmann A."/>
            <person name="Smits T.H."/>
            <person name="Bagheri H.C."/>
        </authorList>
    </citation>
    <scope>NUCLEOTIDE SEQUENCE [LARGE SCALE GENOMIC DNA]</scope>
    <source>
        <strain evidence="2">BUZ 3T</strain>
    </source>
</reference>
<dbReference type="Proteomes" id="UP000009309">
    <property type="component" value="Unassembled WGS sequence"/>
</dbReference>
<comment type="caution">
    <text evidence="1">The sequence shown here is derived from an EMBL/GenBank/DDBJ whole genome shotgun (WGS) entry which is preliminary data.</text>
</comment>
<dbReference type="EMBL" id="CAIT01000009">
    <property type="protein sequence ID" value="CCH55736.1"/>
    <property type="molecule type" value="Genomic_DNA"/>
</dbReference>
<keyword evidence="2" id="KW-1185">Reference proteome</keyword>
<proteinExistence type="predicted"/>
<evidence type="ECO:0000313" key="2">
    <source>
        <dbReference type="Proteomes" id="UP000009309"/>
    </source>
</evidence>
<gene>
    <name evidence="1" type="ORF">BN8_05019</name>
</gene>
<dbReference type="AlphaFoldDB" id="I2GPA8"/>
<evidence type="ECO:0000313" key="1">
    <source>
        <dbReference type="EMBL" id="CCH55736.1"/>
    </source>
</evidence>